<evidence type="ECO:0000313" key="5">
    <source>
        <dbReference type="Proteomes" id="UP001239462"/>
    </source>
</evidence>
<keyword evidence="2" id="KW-0812">Transmembrane</keyword>
<sequence length="583" mass="59351">MSYLSLDEAAAKLGISTDKLVELRSQGQVRGFKDGSSWKFPENEIERLADDLAADDNFGSGILVDEVDLGESGASIGAVIGGDQADDNDGSDVNLGSEPLKEGSTGSDVNLVTGTDKSGSDVSLVANDGGKEIEIDSVFETDEELLQEIDSAELKLDDPALLRDSADSIDVAIDPKEGSTGPVAKAEINEEVDKISISDVDVSEEPSKAASEEEFMLSSDLSEDDSSELLLADDSDSLDLDSVSDASPAGASSLALMNELDGPSTDKPTDQPMKSSGADVLSELDLLGEQANTGSGLISGDSEKLLTSSGLGSGLDSGVINEMDDALSEDDDLVIADDDADLMLDSVSDISVAGDSGINLMSPSDSGLSLESEPLDLAGSSLSALDLGAELADGSGIASGKSGTGSAADEEFQLSPSGVGLDADMDSSSQVIEVEDSEVVDLQADFGDENAFADAGFGDADAQPAGDAFGAAPEAGVAFDDGGLGADAGFGAEADAGDAFGADDEVVVEDGEIASPTAGAAVRGYEVPFSLFQCLSLMFIILVLSLGGMLMTDLVRNMWAYSETSAPVSSLTDSLISMAGLDS</sequence>
<keyword evidence="2" id="KW-1133">Transmembrane helix</keyword>
<dbReference type="RefSeq" id="WP_289163973.1">
    <property type="nucleotide sequence ID" value="NZ_JASZZN010000008.1"/>
</dbReference>
<feature type="region of interest" description="Disordered" evidence="1">
    <location>
        <begin position="199"/>
        <end position="286"/>
    </location>
</feature>
<evidence type="ECO:0000256" key="1">
    <source>
        <dbReference type="SAM" id="MobiDB-lite"/>
    </source>
</evidence>
<feature type="compositionally biased region" description="Acidic residues" evidence="1">
    <location>
        <begin position="221"/>
        <end position="239"/>
    </location>
</feature>
<evidence type="ECO:0000259" key="3">
    <source>
        <dbReference type="Pfam" id="PF12728"/>
    </source>
</evidence>
<evidence type="ECO:0000256" key="2">
    <source>
        <dbReference type="SAM" id="Phobius"/>
    </source>
</evidence>
<gene>
    <name evidence="4" type="ORF">QTN89_12950</name>
</gene>
<dbReference type="InterPro" id="IPR041657">
    <property type="entry name" value="HTH_17"/>
</dbReference>
<comment type="caution">
    <text evidence="4">The sequence shown here is derived from an EMBL/GenBank/DDBJ whole genome shotgun (WGS) entry which is preliminary data.</text>
</comment>
<accession>A0ABT7PIM4</accession>
<keyword evidence="5" id="KW-1185">Reference proteome</keyword>
<reference evidence="4 5" key="1">
    <citation type="submission" date="2023-06" db="EMBL/GenBank/DDBJ databases">
        <title>Roseiconus lacunae JC819 isolated from Gulf of Mannar region, Tamil Nadu.</title>
        <authorList>
            <person name="Pk S."/>
            <person name="Ch S."/>
            <person name="Ch V.R."/>
        </authorList>
    </citation>
    <scope>NUCLEOTIDE SEQUENCE [LARGE SCALE GENOMIC DNA]</scope>
    <source>
        <strain evidence="4 5">JC819</strain>
    </source>
</reference>
<dbReference type="Pfam" id="PF12728">
    <property type="entry name" value="HTH_17"/>
    <property type="match status" value="1"/>
</dbReference>
<evidence type="ECO:0000313" key="4">
    <source>
        <dbReference type="EMBL" id="MDM4016344.1"/>
    </source>
</evidence>
<keyword evidence="2" id="KW-0472">Membrane</keyword>
<name>A0ABT7PIM4_9BACT</name>
<organism evidence="4 5">
    <name type="scientific">Roseiconus lacunae</name>
    <dbReference type="NCBI Taxonomy" id="2605694"/>
    <lineage>
        <taxon>Bacteria</taxon>
        <taxon>Pseudomonadati</taxon>
        <taxon>Planctomycetota</taxon>
        <taxon>Planctomycetia</taxon>
        <taxon>Pirellulales</taxon>
        <taxon>Pirellulaceae</taxon>
        <taxon>Roseiconus</taxon>
    </lineage>
</organism>
<dbReference type="Proteomes" id="UP001239462">
    <property type="component" value="Unassembled WGS sequence"/>
</dbReference>
<feature type="domain" description="Helix-turn-helix" evidence="3">
    <location>
        <begin position="3"/>
        <end position="49"/>
    </location>
</feature>
<proteinExistence type="predicted"/>
<feature type="compositionally biased region" description="Polar residues" evidence="1">
    <location>
        <begin position="104"/>
        <end position="115"/>
    </location>
</feature>
<feature type="transmembrane region" description="Helical" evidence="2">
    <location>
        <begin position="530"/>
        <end position="551"/>
    </location>
</feature>
<protein>
    <submittedName>
        <fullName evidence="4">Helix-turn-helix domain-containing protein</fullName>
    </submittedName>
</protein>
<feature type="region of interest" description="Disordered" evidence="1">
    <location>
        <begin position="78"/>
        <end position="115"/>
    </location>
</feature>
<dbReference type="EMBL" id="JASZZN010000008">
    <property type="protein sequence ID" value="MDM4016344.1"/>
    <property type="molecule type" value="Genomic_DNA"/>
</dbReference>